<reference evidence="2 3" key="1">
    <citation type="journal article" date="2006" name="Science">
        <title>Phytophthora genome sequences uncover evolutionary origins and mechanisms of pathogenesis.</title>
        <authorList>
            <person name="Tyler B.M."/>
            <person name="Tripathy S."/>
            <person name="Zhang X."/>
            <person name="Dehal P."/>
            <person name="Jiang R.H."/>
            <person name="Aerts A."/>
            <person name="Arredondo F.D."/>
            <person name="Baxter L."/>
            <person name="Bensasson D."/>
            <person name="Beynon J.L."/>
            <person name="Chapman J."/>
            <person name="Damasceno C.M."/>
            <person name="Dorrance A.E."/>
            <person name="Dou D."/>
            <person name="Dickerman A.W."/>
            <person name="Dubchak I.L."/>
            <person name="Garbelotto M."/>
            <person name="Gijzen M."/>
            <person name="Gordon S.G."/>
            <person name="Govers F."/>
            <person name="Grunwald N.J."/>
            <person name="Huang W."/>
            <person name="Ivors K.L."/>
            <person name="Jones R.W."/>
            <person name="Kamoun S."/>
            <person name="Krampis K."/>
            <person name="Lamour K.H."/>
            <person name="Lee M.K."/>
            <person name="McDonald W.H."/>
            <person name="Medina M."/>
            <person name="Meijer H.J."/>
            <person name="Nordberg E.K."/>
            <person name="Maclean D.J."/>
            <person name="Ospina-Giraldo M.D."/>
            <person name="Morris P.F."/>
            <person name="Phuntumart V."/>
            <person name="Putnam N.H."/>
            <person name="Rash S."/>
            <person name="Rose J.K."/>
            <person name="Sakihama Y."/>
            <person name="Salamov A.A."/>
            <person name="Savidor A."/>
            <person name="Scheuring C.F."/>
            <person name="Smith B.M."/>
            <person name="Sobral B.W."/>
            <person name="Terry A."/>
            <person name="Torto-Alalibo T.A."/>
            <person name="Win J."/>
            <person name="Xu Z."/>
            <person name="Zhang H."/>
            <person name="Grigoriev I.V."/>
            <person name="Rokhsar D.S."/>
            <person name="Boore J.L."/>
        </authorList>
    </citation>
    <scope>NUCLEOTIDE SEQUENCE [LARGE SCALE GENOMIC DNA]</scope>
    <source>
        <strain evidence="2 3">P6497</strain>
    </source>
</reference>
<evidence type="ECO:0000313" key="3">
    <source>
        <dbReference type="Proteomes" id="UP000002640"/>
    </source>
</evidence>
<proteinExistence type="predicted"/>
<evidence type="ECO:0000256" key="1">
    <source>
        <dbReference type="SAM" id="MobiDB-lite"/>
    </source>
</evidence>
<dbReference type="Proteomes" id="UP000002640">
    <property type="component" value="Unassembled WGS sequence"/>
</dbReference>
<evidence type="ECO:0000313" key="2">
    <source>
        <dbReference type="EMBL" id="EGZ28386.1"/>
    </source>
</evidence>
<keyword evidence="3" id="KW-1185">Reference proteome</keyword>
<feature type="region of interest" description="Disordered" evidence="1">
    <location>
        <begin position="83"/>
        <end position="102"/>
    </location>
</feature>
<protein>
    <submittedName>
        <fullName evidence="2">Uncharacterized protein</fullName>
    </submittedName>
</protein>
<dbReference type="InParanoid" id="G4YG43"/>
<organism evidence="2 3">
    <name type="scientific">Phytophthora sojae (strain P6497)</name>
    <name type="common">Soybean stem and root rot agent</name>
    <name type="synonym">Phytophthora megasperma f. sp. glycines</name>
    <dbReference type="NCBI Taxonomy" id="1094619"/>
    <lineage>
        <taxon>Eukaryota</taxon>
        <taxon>Sar</taxon>
        <taxon>Stramenopiles</taxon>
        <taxon>Oomycota</taxon>
        <taxon>Peronosporomycetes</taxon>
        <taxon>Peronosporales</taxon>
        <taxon>Peronosporaceae</taxon>
        <taxon>Phytophthora</taxon>
    </lineage>
</organism>
<dbReference type="EMBL" id="JH159151">
    <property type="protein sequence ID" value="EGZ28386.1"/>
    <property type="molecule type" value="Genomic_DNA"/>
</dbReference>
<dbReference type="GeneID" id="20639737"/>
<name>G4YG43_PHYSP</name>
<dbReference type="AlphaFoldDB" id="G4YG43"/>
<feature type="non-terminal residue" evidence="2">
    <location>
        <position position="102"/>
    </location>
</feature>
<dbReference type="KEGG" id="psoj:PHYSODRAFT_284253"/>
<gene>
    <name evidence="2" type="ORF">PHYSODRAFT_284253</name>
</gene>
<dbReference type="RefSeq" id="XP_009515661.1">
    <property type="nucleotide sequence ID" value="XM_009517366.1"/>
</dbReference>
<accession>G4YG43</accession>
<sequence length="102" mass="11025">MATDKEEDGLLLVRTRKRKQSLGQGVICNKENESLQSDAAAAAAGSKRLRSCNNPDYPSKGVNVAIAIANAAKAGAEARARRVSQAQIQERRKNGPDHYSYL</sequence>